<evidence type="ECO:0000313" key="6">
    <source>
        <dbReference type="EMBL" id="ASK27048.1"/>
    </source>
</evidence>
<evidence type="ECO:0000256" key="2">
    <source>
        <dbReference type="ARBA" id="ARBA00022475"/>
    </source>
</evidence>
<organism evidence="6 7">
    <name type="scientific">Neisseria chenwenguii</name>
    <dbReference type="NCBI Taxonomy" id="1853278"/>
    <lineage>
        <taxon>Bacteria</taxon>
        <taxon>Pseudomonadati</taxon>
        <taxon>Pseudomonadota</taxon>
        <taxon>Betaproteobacteria</taxon>
        <taxon>Neisseriales</taxon>
        <taxon>Neisseriaceae</taxon>
        <taxon>Neisseria</taxon>
    </lineage>
</organism>
<dbReference type="EMBL" id="CP022278">
    <property type="protein sequence ID" value="ASK27048.1"/>
    <property type="molecule type" value="Genomic_DNA"/>
</dbReference>
<keyword evidence="3" id="KW-0812">Transmembrane</keyword>
<dbReference type="Pfam" id="PF03788">
    <property type="entry name" value="LrgA"/>
    <property type="match status" value="1"/>
</dbReference>
<name>A0A220S0Y9_9NEIS</name>
<reference evidence="6 7" key="1">
    <citation type="submission" date="2017-06" db="EMBL/GenBank/DDBJ databases">
        <title>Neisseria chenwenguii sp. nov., isolated from the intestinal contents of Tibetan Plateau Pika in Yushu, Qinghai Province, China.</title>
        <authorList>
            <person name="Zhang G."/>
        </authorList>
    </citation>
    <scope>NUCLEOTIDE SEQUENCE [LARGE SCALE GENOMIC DNA]</scope>
    <source>
        <strain evidence="6 7">10023</strain>
    </source>
</reference>
<keyword evidence="7" id="KW-1185">Reference proteome</keyword>
<gene>
    <name evidence="6" type="ORF">BG910_04180</name>
</gene>
<keyword evidence="2" id="KW-1003">Cell membrane</keyword>
<keyword evidence="4" id="KW-1133">Transmembrane helix</keyword>
<evidence type="ECO:0000256" key="5">
    <source>
        <dbReference type="ARBA" id="ARBA00023136"/>
    </source>
</evidence>
<dbReference type="InterPro" id="IPR005538">
    <property type="entry name" value="LrgA/CidA"/>
</dbReference>
<evidence type="ECO:0000256" key="1">
    <source>
        <dbReference type="ARBA" id="ARBA00004651"/>
    </source>
</evidence>
<dbReference type="PANTHER" id="PTHR33931">
    <property type="entry name" value="HOLIN-LIKE PROTEIN CIDA-RELATED"/>
    <property type="match status" value="1"/>
</dbReference>
<accession>A0A220S0Y9</accession>
<dbReference type="AlphaFoldDB" id="A0A220S0Y9"/>
<evidence type="ECO:0000256" key="4">
    <source>
        <dbReference type="ARBA" id="ARBA00022989"/>
    </source>
</evidence>
<evidence type="ECO:0000256" key="3">
    <source>
        <dbReference type="ARBA" id="ARBA00022692"/>
    </source>
</evidence>
<dbReference type="Proteomes" id="UP000198238">
    <property type="component" value="Chromosome"/>
</dbReference>
<protein>
    <submittedName>
        <fullName evidence="6">Uncharacterized protein</fullName>
    </submittedName>
</protein>
<comment type="subcellular location">
    <subcellularLocation>
        <location evidence="1">Cell membrane</location>
        <topology evidence="1">Multi-pass membrane protein</topology>
    </subcellularLocation>
</comment>
<proteinExistence type="predicted"/>
<dbReference type="OrthoDB" id="194658at2"/>
<sequence length="131" mass="14684">MSRIMNRIFQTALQLVLIGLVWFASDVVVRLAHLPLSSGVLGLFVMLGLLSTGVIKVGMVEKGAKWALGELVFFFIPIMISVLQYRDLLLSEGWQLAVTIVVGTALVMVSTALTMMFCYRMKRKLYKKYHA</sequence>
<dbReference type="KEGG" id="nei:BG910_04180"/>
<keyword evidence="5" id="KW-0472">Membrane</keyword>
<evidence type="ECO:0000313" key="7">
    <source>
        <dbReference type="Proteomes" id="UP000198238"/>
    </source>
</evidence>
<dbReference type="GO" id="GO:0005886">
    <property type="term" value="C:plasma membrane"/>
    <property type="evidence" value="ECO:0007669"/>
    <property type="project" value="UniProtKB-SubCell"/>
</dbReference>
<dbReference type="PANTHER" id="PTHR33931:SF2">
    <property type="entry name" value="HOLIN-LIKE PROTEIN CIDA"/>
    <property type="match status" value="1"/>
</dbReference>